<protein>
    <submittedName>
        <fullName evidence="2">Uncharacterized protein</fullName>
    </submittedName>
</protein>
<feature type="compositionally biased region" description="Polar residues" evidence="1">
    <location>
        <begin position="53"/>
        <end position="65"/>
    </location>
</feature>
<comment type="caution">
    <text evidence="2">The sequence shown here is derived from an EMBL/GenBank/DDBJ whole genome shotgun (WGS) entry which is preliminary data.</text>
</comment>
<reference evidence="2 3" key="1">
    <citation type="submission" date="2024-09" db="EMBL/GenBank/DDBJ databases">
        <title>Rethinking Asexuality: The Enigmatic Case of Functional Sexual Genes in Lepraria (Stereocaulaceae).</title>
        <authorList>
            <person name="Doellman M."/>
            <person name="Sun Y."/>
            <person name="Barcenas-Pena A."/>
            <person name="Lumbsch H.T."/>
            <person name="Grewe F."/>
        </authorList>
    </citation>
    <scope>NUCLEOTIDE SEQUENCE [LARGE SCALE GENOMIC DNA]</scope>
    <source>
        <strain evidence="2 3">Mercado 3170</strain>
    </source>
</reference>
<gene>
    <name evidence="2" type="ORF">N7G274_001110</name>
</gene>
<evidence type="ECO:0000313" key="2">
    <source>
        <dbReference type="EMBL" id="KAL2047091.1"/>
    </source>
</evidence>
<sequence length="103" mass="11173">MSSNKIISSKAIGNVTLGGKKVALAIATHTQNWKRPENVALAQAPGFKKAVEKSSTPLPSATAKITQRESQHPSPAVTKDHYTGVLEDANNKYLESRHFYKQG</sequence>
<dbReference type="Proteomes" id="UP001590950">
    <property type="component" value="Unassembled WGS sequence"/>
</dbReference>
<name>A0ABR4AQG8_9LECA</name>
<feature type="region of interest" description="Disordered" evidence="1">
    <location>
        <begin position="49"/>
        <end position="83"/>
    </location>
</feature>
<evidence type="ECO:0000256" key="1">
    <source>
        <dbReference type="SAM" id="MobiDB-lite"/>
    </source>
</evidence>
<keyword evidence="3" id="KW-1185">Reference proteome</keyword>
<accession>A0ABR4AQG8</accession>
<organism evidence="2 3">
    <name type="scientific">Stereocaulon virgatum</name>
    <dbReference type="NCBI Taxonomy" id="373712"/>
    <lineage>
        <taxon>Eukaryota</taxon>
        <taxon>Fungi</taxon>
        <taxon>Dikarya</taxon>
        <taxon>Ascomycota</taxon>
        <taxon>Pezizomycotina</taxon>
        <taxon>Lecanoromycetes</taxon>
        <taxon>OSLEUM clade</taxon>
        <taxon>Lecanoromycetidae</taxon>
        <taxon>Lecanorales</taxon>
        <taxon>Lecanorineae</taxon>
        <taxon>Stereocaulaceae</taxon>
        <taxon>Stereocaulon</taxon>
    </lineage>
</organism>
<proteinExistence type="predicted"/>
<evidence type="ECO:0000313" key="3">
    <source>
        <dbReference type="Proteomes" id="UP001590950"/>
    </source>
</evidence>
<dbReference type="EMBL" id="JBEFKJ010000003">
    <property type="protein sequence ID" value="KAL2047091.1"/>
    <property type="molecule type" value="Genomic_DNA"/>
</dbReference>